<keyword evidence="4" id="KW-1185">Reference proteome</keyword>
<dbReference type="InterPro" id="IPR045582">
    <property type="entry name" value="Trehalase-like_N"/>
</dbReference>
<accession>A0ABT6ZZP6</accession>
<evidence type="ECO:0000259" key="2">
    <source>
        <dbReference type="Pfam" id="PF19291"/>
    </source>
</evidence>
<proteinExistence type="predicted"/>
<dbReference type="RefSeq" id="WP_274042073.1">
    <property type="nucleotide sequence ID" value="NZ_JANCPR020000021.1"/>
</dbReference>
<dbReference type="Gene3D" id="1.50.10.10">
    <property type="match status" value="1"/>
</dbReference>
<evidence type="ECO:0000313" key="4">
    <source>
        <dbReference type="Proteomes" id="UP001214441"/>
    </source>
</evidence>
<reference evidence="3 4" key="1">
    <citation type="submission" date="2023-05" db="EMBL/GenBank/DDBJ databases">
        <title>Streptantibioticus silvisoli sp. nov., acidotolerant actinomycetes 1 from pine litter.</title>
        <authorList>
            <person name="Swiecimska M."/>
            <person name="Golinska P."/>
            <person name="Sangal V."/>
            <person name="Wachnowicz B."/>
            <person name="Goodfellow M."/>
        </authorList>
    </citation>
    <scope>NUCLEOTIDE SEQUENCE [LARGE SCALE GENOMIC DNA]</scope>
    <source>
        <strain evidence="3 4">DSM 42109</strain>
    </source>
</reference>
<organism evidence="3 4">
    <name type="scientific">Streptomyces iconiensis</name>
    <dbReference type="NCBI Taxonomy" id="1384038"/>
    <lineage>
        <taxon>Bacteria</taxon>
        <taxon>Bacillati</taxon>
        <taxon>Actinomycetota</taxon>
        <taxon>Actinomycetes</taxon>
        <taxon>Kitasatosporales</taxon>
        <taxon>Streptomycetaceae</taxon>
        <taxon>Streptomyces</taxon>
    </lineage>
</organism>
<feature type="domain" description="GH15-like" evidence="1">
    <location>
        <begin position="257"/>
        <end position="592"/>
    </location>
</feature>
<dbReference type="EMBL" id="JANCPR020000021">
    <property type="protein sequence ID" value="MDJ1134553.1"/>
    <property type="molecule type" value="Genomic_DNA"/>
</dbReference>
<dbReference type="InterPro" id="IPR012341">
    <property type="entry name" value="6hp_glycosidase-like_sf"/>
</dbReference>
<feature type="domain" description="Trehalase-like N-terminal" evidence="2">
    <location>
        <begin position="11"/>
        <end position="133"/>
    </location>
</feature>
<dbReference type="InterPro" id="IPR008928">
    <property type="entry name" value="6-hairpin_glycosidase_sf"/>
</dbReference>
<dbReference type="InterPro" id="IPR011613">
    <property type="entry name" value="GH15-like"/>
</dbReference>
<gene>
    <name evidence="3" type="ORF">NMN56_021825</name>
</gene>
<evidence type="ECO:0000259" key="1">
    <source>
        <dbReference type="Pfam" id="PF00723"/>
    </source>
</evidence>
<name>A0ABT6ZZP6_9ACTN</name>
<dbReference type="GO" id="GO:0016787">
    <property type="term" value="F:hydrolase activity"/>
    <property type="evidence" value="ECO:0007669"/>
    <property type="project" value="UniProtKB-KW"/>
</dbReference>
<protein>
    <submittedName>
        <fullName evidence="3">Glycoside hydrolase family 15 protein</fullName>
    </submittedName>
</protein>
<keyword evidence="3" id="KW-0378">Hydrolase</keyword>
<dbReference type="Proteomes" id="UP001214441">
    <property type="component" value="Unassembled WGS sequence"/>
</dbReference>
<dbReference type="Pfam" id="PF19291">
    <property type="entry name" value="TREH_N"/>
    <property type="match status" value="1"/>
</dbReference>
<dbReference type="PANTHER" id="PTHR31616">
    <property type="entry name" value="TREHALASE"/>
    <property type="match status" value="1"/>
</dbReference>
<evidence type="ECO:0000313" key="3">
    <source>
        <dbReference type="EMBL" id="MDJ1134553.1"/>
    </source>
</evidence>
<sequence>MGESMPWALRNYAFLGDGERGALVGPRGEVVWLCAPGWDSEAVFSQLIGGAGEYVIRPEDDWHVWGGSYEDGSLVHVSRWVGPDTVIECREALALPAEPERLVLLRQVRTRRAPSGGARVRLLLDARPGFGSAGMEGPYAEGPHTEGPHAEGPCEGEGLWTAAGGGLRLRCAGVPEARAEGGALRAAFTLREGEHRDIVVEIATERAAAQAHPGSLDAARLWRQTEQEWREAVPDCGELLAPRDARQAYAVLYGLTSAAGGMAAAATTSLPERANTGRNYDYRYAWLRDQCYAGIAVAAHGPHPLLDRAVAFVTARVLADRERLRPAYTVTGGPVPAERTLSLPGYPGGSDRVGNRAGEQFQLDTYGEVLQFFAAAARHGHLDNPEARDAVRAAVTAVEQNWELPDAGLWELEERWWTHSRLSVVTGLQALVPRMPGPDAERMRALADTVLDETRRRCLRPDGVWGRAADDTGVDASLLLPLARGCLPRDHPSVARTVRAVESELSEDGFLYRFRHDDLPLAEAEGAFLLCGFTMALAARHLGDREAALRWFERSRAAHGPPGLYAEEFDVVQRQLRGNLPQGFVHAVLLESATLLAR</sequence>
<dbReference type="Pfam" id="PF00723">
    <property type="entry name" value="Glyco_hydro_15"/>
    <property type="match status" value="1"/>
</dbReference>
<dbReference type="SUPFAM" id="SSF48208">
    <property type="entry name" value="Six-hairpin glycosidases"/>
    <property type="match status" value="1"/>
</dbReference>
<comment type="caution">
    <text evidence="3">The sequence shown here is derived from an EMBL/GenBank/DDBJ whole genome shotgun (WGS) entry which is preliminary data.</text>
</comment>
<dbReference type="PANTHER" id="PTHR31616:SF10">
    <property type="entry name" value="TREHALASE"/>
    <property type="match status" value="1"/>
</dbReference>